<proteinExistence type="predicted"/>
<reference evidence="1 2" key="1">
    <citation type="submission" date="2011-12" db="EMBL/GenBank/DDBJ databases">
        <title>The Genome Sequence of Prevotella maculosa OT 289.</title>
        <authorList>
            <consortium name="The Broad Institute Genome Sequencing Platform"/>
            <person name="Earl A."/>
            <person name="Ward D."/>
            <person name="Feldgarden M."/>
            <person name="Gevers D."/>
            <person name="Izard J."/>
            <person name="Blanton J.M."/>
            <person name="Mathney J."/>
            <person name="Tanner A.C."/>
            <person name="Dewhirst F.E."/>
            <person name="Young S.K."/>
            <person name="Zeng Q."/>
            <person name="Gargeya S."/>
            <person name="Fitzgerald M."/>
            <person name="Haas B."/>
            <person name="Abouelleil A."/>
            <person name="Alvarado L."/>
            <person name="Arachchi H.M."/>
            <person name="Berlin A."/>
            <person name="Chapman S.B."/>
            <person name="Gearin G."/>
            <person name="Goldberg J."/>
            <person name="Griggs A."/>
            <person name="Gujja S."/>
            <person name="Hansen M."/>
            <person name="Heiman D."/>
            <person name="Howarth C."/>
            <person name="Larimer J."/>
            <person name="Lui A."/>
            <person name="MacDonald P.J.P."/>
            <person name="McCowen C."/>
            <person name="Montmayeur A."/>
            <person name="Murphy C."/>
            <person name="Neiman D."/>
            <person name="Pearson M."/>
            <person name="Priest M."/>
            <person name="Roberts A."/>
            <person name="Saif S."/>
            <person name="Shea T."/>
            <person name="Sisk P."/>
            <person name="Stolte C."/>
            <person name="Sykes S."/>
            <person name="Wortman J."/>
            <person name="Nusbaum C."/>
            <person name="Birren B."/>
        </authorList>
    </citation>
    <scope>NUCLEOTIDE SEQUENCE [LARGE SCALE GENOMIC DNA]</scope>
    <source>
        <strain evidence="1 2">OT 289</strain>
    </source>
</reference>
<evidence type="ECO:0000313" key="2">
    <source>
        <dbReference type="Proteomes" id="UP000003167"/>
    </source>
</evidence>
<keyword evidence="2" id="KW-1185">Reference proteome</keyword>
<protein>
    <submittedName>
        <fullName evidence="1">Uncharacterized protein</fullName>
    </submittedName>
</protein>
<evidence type="ECO:0000313" key="1">
    <source>
        <dbReference type="EMBL" id="EHO70730.1"/>
    </source>
</evidence>
<sequence length="230" mass="26184">MPKILRRPLRLNPSAGASERPRCCPRKSAGARLPRVSWAGTERLSDKESYLLMWSTKVTAACHKRSTYVRPCVPHTWNCVFHLRGTVCSIYVGLRVPSTWDCVFHLRGTACSIYVGLRVPSTWNCMFHLRGTMFHIRGAERSTYWNCEFHILELCVPCTGTVCSKAWNSVGTLRVLRTRSASGVFRCAWCLVCERRLKAERRSYKRVMHMSNPYAEAHGGRGPCACREPT</sequence>
<name>H1HM95_9BACT</name>
<dbReference type="Proteomes" id="UP000003167">
    <property type="component" value="Unassembled WGS sequence"/>
</dbReference>
<dbReference type="HOGENOM" id="CLU_1203943_0_0_10"/>
<dbReference type="EMBL" id="AGEK01000025">
    <property type="protein sequence ID" value="EHO70730.1"/>
    <property type="molecule type" value="Genomic_DNA"/>
</dbReference>
<dbReference type="PATRIC" id="fig|999422.3.peg.1398"/>
<accession>H1HM95</accession>
<gene>
    <name evidence="1" type="ORF">HMPREF9944_01349</name>
</gene>
<organism evidence="1 2">
    <name type="scientific">Segatella maculosa OT 289</name>
    <dbReference type="NCBI Taxonomy" id="999422"/>
    <lineage>
        <taxon>Bacteria</taxon>
        <taxon>Pseudomonadati</taxon>
        <taxon>Bacteroidota</taxon>
        <taxon>Bacteroidia</taxon>
        <taxon>Bacteroidales</taxon>
        <taxon>Prevotellaceae</taxon>
        <taxon>Segatella</taxon>
    </lineage>
</organism>
<dbReference type="AlphaFoldDB" id="H1HM95"/>
<comment type="caution">
    <text evidence="1">The sequence shown here is derived from an EMBL/GenBank/DDBJ whole genome shotgun (WGS) entry which is preliminary data.</text>
</comment>
<dbReference type="STRING" id="999422.HMPREF9944_01349"/>